<dbReference type="AlphaFoldDB" id="A0A811LD05"/>
<evidence type="ECO:0008006" key="4">
    <source>
        <dbReference type="Google" id="ProtNLM"/>
    </source>
</evidence>
<sequence length="159" mass="17583">MDPAYVESGNYVYINRYPACRFFSHIRTVFGIFTVFILYCAAFNAIIGISSLPVGLYLAIIGCPVLLLEAGKLIRICCGTNGALCNVFSLVLEFDRWKRGILYCVMAVPCFFKDIATPFSEFAGLTLFICGCLYVAKVFQKKKVPAYVPDPASATGNRQ</sequence>
<keyword evidence="1" id="KW-0472">Membrane</keyword>
<dbReference type="InterPro" id="IPR032055">
    <property type="entry name" value="TMEM72"/>
</dbReference>
<evidence type="ECO:0000256" key="1">
    <source>
        <dbReference type="SAM" id="Phobius"/>
    </source>
</evidence>
<organism evidence="2 3">
    <name type="scientific">Bursaphelenchus okinawaensis</name>
    <dbReference type="NCBI Taxonomy" id="465554"/>
    <lineage>
        <taxon>Eukaryota</taxon>
        <taxon>Metazoa</taxon>
        <taxon>Ecdysozoa</taxon>
        <taxon>Nematoda</taxon>
        <taxon>Chromadorea</taxon>
        <taxon>Rhabditida</taxon>
        <taxon>Tylenchina</taxon>
        <taxon>Tylenchomorpha</taxon>
        <taxon>Aphelenchoidea</taxon>
        <taxon>Aphelenchoididae</taxon>
        <taxon>Bursaphelenchus</taxon>
    </lineage>
</organism>
<name>A0A811LD05_9BILA</name>
<dbReference type="Proteomes" id="UP000783686">
    <property type="component" value="Unassembled WGS sequence"/>
</dbReference>
<accession>A0A811LD05</accession>
<keyword evidence="1" id="KW-0812">Transmembrane</keyword>
<feature type="transmembrane region" description="Helical" evidence="1">
    <location>
        <begin position="73"/>
        <end position="93"/>
    </location>
</feature>
<protein>
    <recommendedName>
        <fullName evidence="4">Calcium channel flower</fullName>
    </recommendedName>
</protein>
<dbReference type="EMBL" id="CAJFDH010000005">
    <property type="protein sequence ID" value="CAD5225407.1"/>
    <property type="molecule type" value="Genomic_DNA"/>
</dbReference>
<evidence type="ECO:0000313" key="3">
    <source>
        <dbReference type="Proteomes" id="UP000614601"/>
    </source>
</evidence>
<keyword evidence="1" id="KW-1133">Transmembrane helix</keyword>
<feature type="transmembrane region" description="Helical" evidence="1">
    <location>
        <begin position="22"/>
        <end position="39"/>
    </location>
</feature>
<dbReference type="EMBL" id="CAJFCW020000005">
    <property type="protein sequence ID" value="CAG9120839.1"/>
    <property type="molecule type" value="Genomic_DNA"/>
</dbReference>
<gene>
    <name evidence="2" type="ORF">BOKJ2_LOCUS11563</name>
</gene>
<dbReference type="Proteomes" id="UP000614601">
    <property type="component" value="Unassembled WGS sequence"/>
</dbReference>
<dbReference type="Pfam" id="PF16054">
    <property type="entry name" value="TMEM72"/>
    <property type="match status" value="1"/>
</dbReference>
<proteinExistence type="predicted"/>
<evidence type="ECO:0000313" key="2">
    <source>
        <dbReference type="EMBL" id="CAD5225407.1"/>
    </source>
</evidence>
<comment type="caution">
    <text evidence="2">The sequence shown here is derived from an EMBL/GenBank/DDBJ whole genome shotgun (WGS) entry which is preliminary data.</text>
</comment>
<dbReference type="OrthoDB" id="5946061at2759"/>
<feature type="transmembrane region" description="Helical" evidence="1">
    <location>
        <begin position="122"/>
        <end position="139"/>
    </location>
</feature>
<reference evidence="2" key="1">
    <citation type="submission" date="2020-09" db="EMBL/GenBank/DDBJ databases">
        <authorList>
            <person name="Kikuchi T."/>
        </authorList>
    </citation>
    <scope>NUCLEOTIDE SEQUENCE</scope>
    <source>
        <strain evidence="2">SH1</strain>
    </source>
</reference>
<feature type="transmembrane region" description="Helical" evidence="1">
    <location>
        <begin position="46"/>
        <end position="67"/>
    </location>
</feature>
<keyword evidence="3" id="KW-1185">Reference proteome</keyword>